<dbReference type="NCBIfam" id="TIGR00060">
    <property type="entry name" value="L18_bact"/>
    <property type="match status" value="1"/>
</dbReference>
<evidence type="ECO:0000256" key="1">
    <source>
        <dbReference type="ARBA" id="ARBA00003898"/>
    </source>
</evidence>
<evidence type="ECO:0000256" key="5">
    <source>
        <dbReference type="ARBA" id="ARBA00022884"/>
    </source>
</evidence>
<evidence type="ECO:0000256" key="2">
    <source>
        <dbReference type="ARBA" id="ARBA00007116"/>
    </source>
</evidence>
<keyword evidence="10" id="KW-0934">Plastid</keyword>
<accession>A0A9Y1MX40</accession>
<dbReference type="InterPro" id="IPR005484">
    <property type="entry name" value="Ribosomal_uL18_bac/plant/anim"/>
</dbReference>
<comment type="similarity">
    <text evidence="2">Belongs to the universal ribosomal protein uL18 family.</text>
</comment>
<geneLocation type="plastid" evidence="10"/>
<keyword evidence="6 10" id="KW-0689">Ribosomal protein</keyword>
<evidence type="ECO:0000256" key="8">
    <source>
        <dbReference type="ARBA" id="ARBA00035303"/>
    </source>
</evidence>
<evidence type="ECO:0000256" key="3">
    <source>
        <dbReference type="ARBA" id="ARBA00011505"/>
    </source>
</evidence>
<dbReference type="PANTHER" id="PTHR12899">
    <property type="entry name" value="39S RIBOSOMAL PROTEIN L18, MITOCHONDRIAL"/>
    <property type="match status" value="1"/>
</dbReference>
<protein>
    <recommendedName>
        <fullName evidence="8">Large ribosomal subunit protein uL18c</fullName>
    </recommendedName>
    <alternativeName>
        <fullName evidence="9">50S ribosomal protein L18, chloroplastic</fullName>
    </alternativeName>
</protein>
<dbReference type="Gene3D" id="3.30.420.100">
    <property type="match status" value="1"/>
</dbReference>
<dbReference type="InterPro" id="IPR057268">
    <property type="entry name" value="Ribosomal_L18"/>
</dbReference>
<keyword evidence="4" id="KW-0699">rRNA-binding</keyword>
<evidence type="ECO:0000256" key="7">
    <source>
        <dbReference type="ARBA" id="ARBA00023274"/>
    </source>
</evidence>
<evidence type="ECO:0000313" key="10">
    <source>
        <dbReference type="EMBL" id="WDA99200.1"/>
    </source>
</evidence>
<evidence type="ECO:0000256" key="9">
    <source>
        <dbReference type="ARBA" id="ARBA00035346"/>
    </source>
</evidence>
<dbReference type="GO" id="GO:0003735">
    <property type="term" value="F:structural constituent of ribosome"/>
    <property type="evidence" value="ECO:0007669"/>
    <property type="project" value="InterPro"/>
</dbReference>
<keyword evidence="7" id="KW-0687">Ribonucleoprotein</keyword>
<dbReference type="CDD" id="cd00432">
    <property type="entry name" value="Ribosomal_L18_L5e"/>
    <property type="match status" value="1"/>
</dbReference>
<dbReference type="PANTHER" id="PTHR12899:SF3">
    <property type="entry name" value="LARGE RIBOSOMAL SUBUNIT PROTEIN UL18M"/>
    <property type="match status" value="1"/>
</dbReference>
<reference evidence="10" key="1">
    <citation type="journal article" date="2023" name="J. Phycol.">
        <title>Revised classification of the Cyanidiophyceae based on plastid genome data with descriptions of the Cavernulicolales ord. nov. and Galdieriales ord. nov. (Rhodophyta).</title>
        <authorList>
            <person name="Park S.I."/>
            <person name="Cho C.H."/>
            <person name="Ciniglia C."/>
            <person name="Huang T.Y."/>
            <person name="Liu S.L."/>
            <person name="Bustamante D.E."/>
            <person name="Calderon M.S."/>
            <person name="Mansilla A."/>
            <person name="McDermott T."/>
            <person name="Andersen R.A."/>
            <person name="Yoon H.S."/>
        </authorList>
    </citation>
    <scope>NUCLEOTIDE SEQUENCE</scope>
</reference>
<dbReference type="GO" id="GO:0006412">
    <property type="term" value="P:translation"/>
    <property type="evidence" value="ECO:0007669"/>
    <property type="project" value="InterPro"/>
</dbReference>
<organism evidence="10">
    <name type="scientific">Gronococcus sybilensis</name>
    <dbReference type="NCBI Taxonomy" id="3028029"/>
    <lineage>
        <taxon>Eukaryota</taxon>
        <taxon>Rhodophyta</taxon>
        <taxon>Bangiophyceae</taxon>
        <taxon>Cavernulicolales</taxon>
        <taxon>Cavernulicolaceae</taxon>
        <taxon>Gronococcus</taxon>
    </lineage>
</organism>
<dbReference type="GO" id="GO:0022625">
    <property type="term" value="C:cytosolic large ribosomal subunit"/>
    <property type="evidence" value="ECO:0007669"/>
    <property type="project" value="TreeGrafter"/>
</dbReference>
<gene>
    <name evidence="10" type="primary">rpl18</name>
    <name evidence="10" type="ORF">GRSY_195</name>
</gene>
<dbReference type="AlphaFoldDB" id="A0A9Y1MX40"/>
<evidence type="ECO:0000256" key="4">
    <source>
        <dbReference type="ARBA" id="ARBA00022730"/>
    </source>
</evidence>
<evidence type="ECO:0000256" key="6">
    <source>
        <dbReference type="ARBA" id="ARBA00022980"/>
    </source>
</evidence>
<comment type="subunit">
    <text evidence="3">Part of the 50S ribosomal subunit; contacts the 5S rRNA.</text>
</comment>
<name>A0A9Y1MX40_9RHOD</name>
<dbReference type="InterPro" id="IPR004389">
    <property type="entry name" value="Ribosomal_uL18_bac-type"/>
</dbReference>
<keyword evidence="5" id="KW-0694">RNA-binding</keyword>
<dbReference type="Pfam" id="PF00861">
    <property type="entry name" value="Ribosomal_L18p"/>
    <property type="match status" value="1"/>
</dbReference>
<proteinExistence type="inferred from homology"/>
<dbReference type="HAMAP" id="MF_01337_B">
    <property type="entry name" value="Ribosomal_uL18_B"/>
    <property type="match status" value="1"/>
</dbReference>
<comment type="function">
    <text evidence="1">Binds 5S rRNA, forms part of the central protuberance of the 50S subunit.</text>
</comment>
<sequence length="116" mass="13406">MTRKRTISSKHRKSRIFGTHDRPRLYIFRSNKNIYAQLINDMNGYTLSTVSTLNPNLKSILPHRLTCKSAQLVGELLAREALKREIYFVVFDRGKNLYHGKIKALAEAAREKGLVF</sequence>
<dbReference type="SUPFAM" id="SSF53137">
    <property type="entry name" value="Translational machinery components"/>
    <property type="match status" value="1"/>
</dbReference>
<dbReference type="GO" id="GO:0008097">
    <property type="term" value="F:5S rRNA binding"/>
    <property type="evidence" value="ECO:0007669"/>
    <property type="project" value="TreeGrafter"/>
</dbReference>
<dbReference type="EMBL" id="OP616812">
    <property type="protein sequence ID" value="WDA99200.1"/>
    <property type="molecule type" value="Genomic_DNA"/>
</dbReference>